<dbReference type="PANTHER" id="PTHR38600:SF2">
    <property type="entry name" value="SLL0088 PROTEIN"/>
    <property type="match status" value="1"/>
</dbReference>
<keyword evidence="3" id="KW-1185">Reference proteome</keyword>
<evidence type="ECO:0000259" key="1">
    <source>
        <dbReference type="PROSITE" id="PS50987"/>
    </source>
</evidence>
<dbReference type="CDD" id="cd00090">
    <property type="entry name" value="HTH_ARSR"/>
    <property type="match status" value="1"/>
</dbReference>
<evidence type="ECO:0000313" key="3">
    <source>
        <dbReference type="Proteomes" id="UP001166293"/>
    </source>
</evidence>
<dbReference type="NCBIfam" id="NF033788">
    <property type="entry name" value="HTH_metalloreg"/>
    <property type="match status" value="1"/>
</dbReference>
<proteinExistence type="predicted"/>
<reference evidence="2" key="1">
    <citation type="submission" date="2021-06" db="EMBL/GenBank/DDBJ databases">
        <title>Thalassococcus sp. CAU 1522 isolated from sea sand, Republic of Korea.</title>
        <authorList>
            <person name="Kim W."/>
        </authorList>
    </citation>
    <scope>NUCLEOTIDE SEQUENCE</scope>
    <source>
        <strain evidence="2">CAU 1522</strain>
    </source>
</reference>
<accession>A0ABS6N563</accession>
<sequence>MEQTFAALADPTRLGIVMRLAETGEIDATDLARPFAISAPAVSRHLKVLEQAGWVTRRRIGTRRPVRLDPARLDEVQVWTGRLRAALAANYARLDALLDSEKDNP</sequence>
<name>A0ABS6N563_9RHOB</name>
<dbReference type="PROSITE" id="PS50987">
    <property type="entry name" value="HTH_ARSR_2"/>
    <property type="match status" value="1"/>
</dbReference>
<evidence type="ECO:0000313" key="2">
    <source>
        <dbReference type="EMBL" id="MBV2358817.1"/>
    </source>
</evidence>
<dbReference type="InterPro" id="IPR001845">
    <property type="entry name" value="HTH_ArsR_DNA-bd_dom"/>
</dbReference>
<dbReference type="EMBL" id="JAHRWL010000001">
    <property type="protein sequence ID" value="MBV2358817.1"/>
    <property type="molecule type" value="Genomic_DNA"/>
</dbReference>
<dbReference type="Proteomes" id="UP001166293">
    <property type="component" value="Unassembled WGS sequence"/>
</dbReference>
<feature type="domain" description="HTH arsR-type" evidence="1">
    <location>
        <begin position="1"/>
        <end position="88"/>
    </location>
</feature>
<protein>
    <submittedName>
        <fullName evidence="2">Metalloregulator ArsR/SmtB family transcription factor</fullName>
    </submittedName>
</protein>
<comment type="caution">
    <text evidence="2">The sequence shown here is derived from an EMBL/GenBank/DDBJ whole genome shotgun (WGS) entry which is preliminary data.</text>
</comment>
<gene>
    <name evidence="2" type="ORF">KUH32_03445</name>
</gene>
<dbReference type="SMART" id="SM00418">
    <property type="entry name" value="HTH_ARSR"/>
    <property type="match status" value="1"/>
</dbReference>
<dbReference type="InterPro" id="IPR011991">
    <property type="entry name" value="ArsR-like_HTH"/>
</dbReference>
<dbReference type="PANTHER" id="PTHR38600">
    <property type="entry name" value="TRANSCRIPTIONAL REGULATORY PROTEIN"/>
    <property type="match status" value="1"/>
</dbReference>
<organism evidence="2 3">
    <name type="scientific">Thalassococcus arenae</name>
    <dbReference type="NCBI Taxonomy" id="2851652"/>
    <lineage>
        <taxon>Bacteria</taxon>
        <taxon>Pseudomonadati</taxon>
        <taxon>Pseudomonadota</taxon>
        <taxon>Alphaproteobacteria</taxon>
        <taxon>Rhodobacterales</taxon>
        <taxon>Roseobacteraceae</taxon>
        <taxon>Thalassococcus</taxon>
    </lineage>
</organism>
<dbReference type="Pfam" id="PF01022">
    <property type="entry name" value="HTH_5"/>
    <property type="match status" value="1"/>
</dbReference>
<dbReference type="RefSeq" id="WP_217776667.1">
    <property type="nucleotide sequence ID" value="NZ_JAHRWL010000001.1"/>
</dbReference>